<accession>A0ABM1NTS1</accession>
<dbReference type="GeneID" id="108610652"/>
<organism evidence="1 2">
    <name type="scientific">Drosophila arizonae</name>
    <name type="common">Fruit fly</name>
    <dbReference type="NCBI Taxonomy" id="7263"/>
    <lineage>
        <taxon>Eukaryota</taxon>
        <taxon>Metazoa</taxon>
        <taxon>Ecdysozoa</taxon>
        <taxon>Arthropoda</taxon>
        <taxon>Hexapoda</taxon>
        <taxon>Insecta</taxon>
        <taxon>Pterygota</taxon>
        <taxon>Neoptera</taxon>
        <taxon>Endopterygota</taxon>
        <taxon>Diptera</taxon>
        <taxon>Brachycera</taxon>
        <taxon>Muscomorpha</taxon>
        <taxon>Ephydroidea</taxon>
        <taxon>Drosophilidae</taxon>
        <taxon>Drosophila</taxon>
    </lineage>
</organism>
<reference evidence="2" key="3">
    <citation type="submission" date="2025-08" db="UniProtKB">
        <authorList>
            <consortium name="RefSeq"/>
        </authorList>
    </citation>
    <scope>IDENTIFICATION</scope>
    <source>
        <tissue evidence="2">Whole organism</tissue>
    </source>
</reference>
<evidence type="ECO:0000313" key="2">
    <source>
        <dbReference type="RefSeq" id="XP_017858357.1"/>
    </source>
</evidence>
<dbReference type="Proteomes" id="UP000694904">
    <property type="component" value="Chromosome 2"/>
</dbReference>
<proteinExistence type="predicted"/>
<gene>
    <name evidence="2" type="primary">LOC108610652</name>
</gene>
<name>A0ABM1NTS1_DROAR</name>
<reference evidence="1" key="1">
    <citation type="journal article" date="1997" name="Nucleic Acids Res.">
        <title>tRNAscan-SE: a program for improved detection of transfer RNA genes in genomic sequence.</title>
        <authorList>
            <person name="Lowe T.M."/>
            <person name="Eddy S.R."/>
        </authorList>
    </citation>
    <scope>NUCLEOTIDE SEQUENCE [LARGE SCALE GENOMIC DNA]</scope>
</reference>
<protein>
    <submittedName>
        <fullName evidence="2">Uncharacterized protein LOC108610652</fullName>
    </submittedName>
</protein>
<dbReference type="RefSeq" id="XP_017858357.1">
    <property type="nucleotide sequence ID" value="XM_018002868.1"/>
</dbReference>
<keyword evidence="1" id="KW-1185">Reference proteome</keyword>
<sequence>MNSAKGDPLLQVAKCEMCPLKVTNFVVGLCERCVSIWTSKRTLETMNITIDQVKATIVSMSHSKLRHQNMSQVFRRVIDEEHRRRKVKVDLFQKLREKFQDSILLPELEACGKSKINVIERNYELAQPDMDLEPLADLKLRKSLLN</sequence>
<evidence type="ECO:0000313" key="1">
    <source>
        <dbReference type="Proteomes" id="UP000694904"/>
    </source>
</evidence>
<reference evidence="1" key="2">
    <citation type="journal article" date="2016" name="G3 (Bethesda)">
        <title>Genome Evolution in Three Species of Cactophilic Drosophila.</title>
        <authorList>
            <person name="Sanchez-Flores A."/>
            <person name="Penazola F."/>
            <person name="Carpinteyro-Ponce J."/>
            <person name="Nazario-Yepiz N."/>
            <person name="Abreu-Goodger C."/>
            <person name="Machado C.A."/>
            <person name="Markow T.A."/>
        </authorList>
    </citation>
    <scope>NUCLEOTIDE SEQUENCE [LARGE SCALE GENOMIC DNA]</scope>
</reference>